<dbReference type="Gene3D" id="3.40.50.10190">
    <property type="entry name" value="BRCT domain"/>
    <property type="match status" value="4"/>
</dbReference>
<dbReference type="Pfam" id="PF12738">
    <property type="entry name" value="PTCB-BRCT"/>
    <property type="match status" value="1"/>
</dbReference>
<evidence type="ECO:0000256" key="2">
    <source>
        <dbReference type="SAM" id="MobiDB-lite"/>
    </source>
</evidence>
<dbReference type="GO" id="GO:0006270">
    <property type="term" value="P:DNA replication initiation"/>
    <property type="evidence" value="ECO:0007669"/>
    <property type="project" value="TreeGrafter"/>
</dbReference>
<proteinExistence type="predicted"/>
<name>A0A1G4IQE5_9SACH</name>
<evidence type="ECO:0000259" key="3">
    <source>
        <dbReference type="PROSITE" id="PS50172"/>
    </source>
</evidence>
<keyword evidence="5" id="KW-1185">Reference proteome</keyword>
<accession>A0A1G4IQE5</accession>
<feature type="compositionally biased region" description="Polar residues" evidence="2">
    <location>
        <begin position="694"/>
        <end position="704"/>
    </location>
</feature>
<keyword evidence="1" id="KW-0677">Repeat</keyword>
<dbReference type="GO" id="GO:0033314">
    <property type="term" value="P:mitotic DNA replication checkpoint signaling"/>
    <property type="evidence" value="ECO:0007669"/>
    <property type="project" value="TreeGrafter"/>
</dbReference>
<evidence type="ECO:0000313" key="5">
    <source>
        <dbReference type="Proteomes" id="UP000191144"/>
    </source>
</evidence>
<dbReference type="Proteomes" id="UP000191144">
    <property type="component" value="Chromosome A"/>
</dbReference>
<dbReference type="GO" id="GO:0007095">
    <property type="term" value="P:mitotic G2 DNA damage checkpoint signaling"/>
    <property type="evidence" value="ECO:0007669"/>
    <property type="project" value="TreeGrafter"/>
</dbReference>
<reference evidence="5" key="1">
    <citation type="submission" date="2016-03" db="EMBL/GenBank/DDBJ databases">
        <authorList>
            <person name="Devillers Hugo."/>
        </authorList>
    </citation>
    <scope>NUCLEOTIDE SEQUENCE [LARGE SCALE GENOMIC DNA]</scope>
</reference>
<dbReference type="SMART" id="SM00292">
    <property type="entry name" value="BRCT"/>
    <property type="match status" value="3"/>
</dbReference>
<dbReference type="EMBL" id="LT598483">
    <property type="protein sequence ID" value="SCU78712.1"/>
    <property type="molecule type" value="Genomic_DNA"/>
</dbReference>
<organism evidence="4 5">
    <name type="scientific">Lachancea meyersii CBS 8951</name>
    <dbReference type="NCBI Taxonomy" id="1266667"/>
    <lineage>
        <taxon>Eukaryota</taxon>
        <taxon>Fungi</taxon>
        <taxon>Dikarya</taxon>
        <taxon>Ascomycota</taxon>
        <taxon>Saccharomycotina</taxon>
        <taxon>Saccharomycetes</taxon>
        <taxon>Saccharomycetales</taxon>
        <taxon>Saccharomycetaceae</taxon>
        <taxon>Lachancea</taxon>
    </lineage>
</organism>
<gene>
    <name evidence="4" type="ORF">LAME_0A05468G</name>
</gene>
<evidence type="ECO:0000256" key="1">
    <source>
        <dbReference type="ARBA" id="ARBA00022737"/>
    </source>
</evidence>
<feature type="domain" description="BRCT" evidence="3">
    <location>
        <begin position="187"/>
        <end position="212"/>
    </location>
</feature>
<dbReference type="PANTHER" id="PTHR13561">
    <property type="entry name" value="DNA REPLICATION REGULATOR DPB11-RELATED"/>
    <property type="match status" value="1"/>
</dbReference>
<sequence length="720" mass="81452">MQKPFKGLTFCPTALPEEVSRNVSRKITKLGGGYSRDLTKAVNVLVVGSVATNKYRFAVQHRSDIVFLDAGVVDTIYDLWLTGDDITMDSHSNYSHIQSGKDRMLQVLQTRYQLGPLKDFVVFVGRVNDTRGNQLSIDALDILCTQQGVHSCNTRHFVKETHWSRPTVFVTDHPHGARVDAARLQGLPVVHPKWILDCHRRNALLDFAFYLLEKNVSTDYEAIGDGACLCWHEVLLRNNSAQGPPVDETLEPRQSQRVVLDKFASHGNRLWNSVMHKANKTSPAQEVQLATTAVSKQEEVPKMLKNEHFFLFQLASKQRAILEKIIVQNGGLCHDFHPEIAVPERSFLVVPSNMFIPQLESLCQPFAHTVTEFFFERCLHYKKLLNPDAWCSPFFSGFRIKASQGLHSHGSEPRTVNVAITGFQGVELLHITKMMESLAPSGLKLRETLNKETGILIINLGALNSIPATHPLWENQFASMFKENRNVEQSQIHRNSMKRKIEFIKQRHSIPVVTAAFIVEIFRRASKSRELDNGVVRIHLNDVNWCISCPKGGRDHLYLEIQNEAPELPPKDIPALLRNNVLDKLNSTSHSPARRNRKEIIARFKSVTAAPSTPQIFTKRSYTDPKGLSTALNEMSLPKIPKLNPTEPLQTIQRSSSWGRMLSDQAQKADDYHETNSSVSETEEEATAHTQVTYGSPQQKTNSHIVSRRLTRQHMREIDA</sequence>
<evidence type="ECO:0000313" key="4">
    <source>
        <dbReference type="EMBL" id="SCU78712.1"/>
    </source>
</evidence>
<protein>
    <submittedName>
        <fullName evidence="4">LAME_0A05468g1_1</fullName>
    </submittedName>
</protein>
<dbReference type="AlphaFoldDB" id="A0A1G4IQE5"/>
<dbReference type="SUPFAM" id="SSF52113">
    <property type="entry name" value="BRCT domain"/>
    <property type="match status" value="2"/>
</dbReference>
<dbReference type="InterPro" id="IPR001357">
    <property type="entry name" value="BRCT_dom"/>
</dbReference>
<dbReference type="PANTHER" id="PTHR13561:SF20">
    <property type="entry name" value="DNA TOPOISOMERASE 2-BINDING PROTEIN 1"/>
    <property type="match status" value="1"/>
</dbReference>
<dbReference type="PROSITE" id="PS50172">
    <property type="entry name" value="BRCT"/>
    <property type="match status" value="2"/>
</dbReference>
<dbReference type="OrthoDB" id="251770at2759"/>
<feature type="region of interest" description="Disordered" evidence="2">
    <location>
        <begin position="653"/>
        <end position="704"/>
    </location>
</feature>
<feature type="domain" description="BRCT" evidence="3">
    <location>
        <begin position="1"/>
        <end position="81"/>
    </location>
</feature>
<dbReference type="InterPro" id="IPR036420">
    <property type="entry name" value="BRCT_dom_sf"/>
</dbReference>